<dbReference type="Pfam" id="PF13471">
    <property type="entry name" value="Transglut_core3"/>
    <property type="match status" value="1"/>
</dbReference>
<dbReference type="InterPro" id="IPR032708">
    <property type="entry name" value="McjB_C"/>
</dbReference>
<keyword evidence="1" id="KW-1133">Transmembrane helix</keyword>
<keyword evidence="4" id="KW-1185">Reference proteome</keyword>
<organism evidence="3 4">
    <name type="scientific">Novispirillum itersonii</name>
    <name type="common">Aquaspirillum itersonii</name>
    <dbReference type="NCBI Taxonomy" id="189"/>
    <lineage>
        <taxon>Bacteria</taxon>
        <taxon>Pseudomonadati</taxon>
        <taxon>Pseudomonadota</taxon>
        <taxon>Alphaproteobacteria</taxon>
        <taxon>Rhodospirillales</taxon>
        <taxon>Novispirillaceae</taxon>
        <taxon>Novispirillum</taxon>
    </lineage>
</organism>
<feature type="transmembrane region" description="Helical" evidence="1">
    <location>
        <begin position="17"/>
        <end position="39"/>
    </location>
</feature>
<dbReference type="InterPro" id="IPR053521">
    <property type="entry name" value="McjB-like"/>
</dbReference>
<dbReference type="AlphaFoldDB" id="A0A7X0DNP9"/>
<dbReference type="NCBIfam" id="NF033537">
    <property type="entry name" value="lasso_biosyn_B2"/>
    <property type="match status" value="1"/>
</dbReference>
<name>A0A7X0DNP9_NOVIT</name>
<keyword evidence="1" id="KW-0812">Transmembrane</keyword>
<keyword evidence="1" id="KW-0472">Membrane</keyword>
<accession>A0A7X0DNP9</accession>
<reference evidence="3 4" key="1">
    <citation type="submission" date="2020-08" db="EMBL/GenBank/DDBJ databases">
        <title>Genomic Encyclopedia of Type Strains, Phase IV (KMG-IV): sequencing the most valuable type-strain genomes for metagenomic binning, comparative biology and taxonomic classification.</title>
        <authorList>
            <person name="Goeker M."/>
        </authorList>
    </citation>
    <scope>NUCLEOTIDE SEQUENCE [LARGE SCALE GENOMIC DNA]</scope>
    <source>
        <strain evidence="3 4">DSM 11590</strain>
    </source>
</reference>
<dbReference type="EMBL" id="JACIIX010000021">
    <property type="protein sequence ID" value="MBB6212341.1"/>
    <property type="molecule type" value="Genomic_DNA"/>
</dbReference>
<gene>
    <name evidence="3" type="ORF">FHS48_003791</name>
</gene>
<protein>
    <recommendedName>
        <fullName evidence="2">Microcin J25-processing protein McjB C-terminal domain-containing protein</fullName>
    </recommendedName>
</protein>
<evidence type="ECO:0000256" key="1">
    <source>
        <dbReference type="SAM" id="Phobius"/>
    </source>
</evidence>
<proteinExistence type="predicted"/>
<dbReference type="Proteomes" id="UP000544872">
    <property type="component" value="Unassembled WGS sequence"/>
</dbReference>
<dbReference type="RefSeq" id="WP_184266152.1">
    <property type="nucleotide sequence ID" value="NZ_JACIIX010000021.1"/>
</dbReference>
<evidence type="ECO:0000313" key="3">
    <source>
        <dbReference type="EMBL" id="MBB6212341.1"/>
    </source>
</evidence>
<evidence type="ECO:0000259" key="2">
    <source>
        <dbReference type="Pfam" id="PF13471"/>
    </source>
</evidence>
<feature type="domain" description="Microcin J25-processing protein McjB C-terminal" evidence="2">
    <location>
        <begin position="33"/>
        <end position="145"/>
    </location>
</feature>
<sequence>MNTRKLWRGLTLPVSELWLAAEALALLAVARIVLILLPFRIAMRWLGLRLERGGSEEMDGVAGAPFVLSVADAVRRGASVAPFRAVCLQQAVAAALMLRRRGHAVQVYFGVAKERDGTMTAHAWSRCRGILVTGGKQMPRYQPISVFVT</sequence>
<evidence type="ECO:0000313" key="4">
    <source>
        <dbReference type="Proteomes" id="UP000544872"/>
    </source>
</evidence>
<comment type="caution">
    <text evidence="3">The sequence shown here is derived from an EMBL/GenBank/DDBJ whole genome shotgun (WGS) entry which is preliminary data.</text>
</comment>